<dbReference type="EMBL" id="FPHE01000069">
    <property type="protein sequence ID" value="SFV56471.1"/>
    <property type="molecule type" value="Genomic_DNA"/>
</dbReference>
<dbReference type="AlphaFoldDB" id="A0A1W1BSP0"/>
<proteinExistence type="predicted"/>
<reference evidence="2" key="1">
    <citation type="submission" date="2016-10" db="EMBL/GenBank/DDBJ databases">
        <authorList>
            <person name="de Groot N.N."/>
        </authorList>
    </citation>
    <scope>NUCLEOTIDE SEQUENCE</scope>
</reference>
<dbReference type="Pfam" id="PF08242">
    <property type="entry name" value="Methyltransf_12"/>
    <property type="match status" value="1"/>
</dbReference>
<dbReference type="InterPro" id="IPR029063">
    <property type="entry name" value="SAM-dependent_MTases_sf"/>
</dbReference>
<name>A0A1W1BSP0_9ZZZZ</name>
<accession>A0A1W1BSP0</accession>
<protein>
    <recommendedName>
        <fullName evidence="1">Methyltransferase type 12 domain-containing protein</fullName>
    </recommendedName>
</protein>
<organism evidence="2">
    <name type="scientific">hydrothermal vent metagenome</name>
    <dbReference type="NCBI Taxonomy" id="652676"/>
    <lineage>
        <taxon>unclassified sequences</taxon>
        <taxon>metagenomes</taxon>
        <taxon>ecological metagenomes</taxon>
    </lineage>
</organism>
<evidence type="ECO:0000259" key="1">
    <source>
        <dbReference type="Pfam" id="PF08242"/>
    </source>
</evidence>
<feature type="domain" description="Methyltransferase type 12" evidence="1">
    <location>
        <begin position="44"/>
        <end position="137"/>
    </location>
</feature>
<dbReference type="CDD" id="cd02440">
    <property type="entry name" value="AdoMet_MTases"/>
    <property type="match status" value="1"/>
</dbReference>
<gene>
    <name evidence="2" type="ORF">MNB_SV-12-1194</name>
</gene>
<evidence type="ECO:0000313" key="2">
    <source>
        <dbReference type="EMBL" id="SFV56471.1"/>
    </source>
</evidence>
<dbReference type="InterPro" id="IPR013217">
    <property type="entry name" value="Methyltransf_12"/>
</dbReference>
<dbReference type="SUPFAM" id="SSF53335">
    <property type="entry name" value="S-adenosyl-L-methionine-dependent methyltransferases"/>
    <property type="match status" value="1"/>
</dbReference>
<sequence length="195" mass="22860">MIEDKTQTYYNQNHKELIKRYNSATLTPLHRLFNQHIQKSDKVIEIGFGSGRDLKYIQALGAECWGIDSTQGFVDTLAKESYFKKRLFCAKLPILDLELEVKFDVIVCIAVIMHLTKEEIRVWAEDVKNYLAIGGKIILSYSITPREDDERFFEDLRDGVVQDIFLDARFRLVDEVCSEDVLNREIKWRSEIYEL</sequence>
<dbReference type="Gene3D" id="3.40.50.150">
    <property type="entry name" value="Vaccinia Virus protein VP39"/>
    <property type="match status" value="1"/>
</dbReference>